<accession>A0A9Q8ZFY5</accession>
<proteinExistence type="predicted"/>
<dbReference type="AlphaFoldDB" id="A0A9Q8ZFY5"/>
<keyword evidence="2" id="KW-1185">Reference proteome</keyword>
<organism evidence="1 2">
    <name type="scientific">Curvularia clavata</name>
    <dbReference type="NCBI Taxonomy" id="95742"/>
    <lineage>
        <taxon>Eukaryota</taxon>
        <taxon>Fungi</taxon>
        <taxon>Dikarya</taxon>
        <taxon>Ascomycota</taxon>
        <taxon>Pezizomycotina</taxon>
        <taxon>Dothideomycetes</taxon>
        <taxon>Pleosporomycetidae</taxon>
        <taxon>Pleosporales</taxon>
        <taxon>Pleosporineae</taxon>
        <taxon>Pleosporaceae</taxon>
        <taxon>Curvularia</taxon>
    </lineage>
</organism>
<protein>
    <submittedName>
        <fullName evidence="1">Uncharacterized protein</fullName>
    </submittedName>
</protein>
<name>A0A9Q8ZFY5_CURCL</name>
<dbReference type="Proteomes" id="UP001056012">
    <property type="component" value="Chromosome 6"/>
</dbReference>
<sequence length="244" mass="25306">MFPVALGVDDVLRVDPTTFALEESGVGLDMGVAEPRDADGLYEKGGEVGNSVVEVSEDREGVFAIDVVEATNELETLSDEGVGRGKGRVRLTMTVFVSVSVLVCVSGRPESNMEESSSRSMLELAATAAMAAALSATWAVLTDWRAGVGSAELLSVGITAIGCVFNTSLRLADTRLAVGVTRELAGSDTIGYGATLAVGHSDELVHESHGLDDNGDEIDNLAPDAYGGGIPADVAIKVNDPEHI</sequence>
<dbReference type="EMBL" id="CP089279">
    <property type="protein sequence ID" value="USP81005.1"/>
    <property type="molecule type" value="Genomic_DNA"/>
</dbReference>
<dbReference type="VEuPathDB" id="FungiDB:yc1106_08279"/>
<reference evidence="1" key="1">
    <citation type="submission" date="2021-12" db="EMBL/GenBank/DDBJ databases">
        <title>Curvularia clavata genome.</title>
        <authorList>
            <person name="Cao Y."/>
        </authorList>
    </citation>
    <scope>NUCLEOTIDE SEQUENCE</scope>
    <source>
        <strain evidence="1">Yc1106</strain>
    </source>
</reference>
<evidence type="ECO:0000313" key="2">
    <source>
        <dbReference type="Proteomes" id="UP001056012"/>
    </source>
</evidence>
<evidence type="ECO:0000313" key="1">
    <source>
        <dbReference type="EMBL" id="USP81005.1"/>
    </source>
</evidence>
<gene>
    <name evidence="1" type="ORF">yc1106_08279</name>
</gene>